<dbReference type="GO" id="GO:0006629">
    <property type="term" value="P:lipid metabolic process"/>
    <property type="evidence" value="ECO:0007669"/>
    <property type="project" value="InterPro"/>
</dbReference>
<dbReference type="BRENDA" id="1.14.11.B16">
    <property type="organism ID" value="12609"/>
</dbReference>
<dbReference type="BRENDA" id="1.14.99.63">
    <property type="organism ID" value="15357"/>
</dbReference>
<dbReference type="AlphaFoldDB" id="Q4W8B8"/>
<dbReference type="EMBL" id="AB181388">
    <property type="protein sequence ID" value="BAD99406.1"/>
    <property type="molecule type" value="Genomic_DNA"/>
</dbReference>
<sequence length="244" mass="27280">MTAAVAEPRIVPRQTWIGLTLAGMIVAGWGSLHVYGVYFHRWGTSSLVIVPAIVAVQTWLSVGLFIVAHDAMHGSLAPGRPRLNAAVGRLTLGLYAGFRFDRLKTAHHAHHAAPGTADDPDFYAPAPRAFLPWFLNFFRTYFGWREMAVLTALVLIALFGLGARPANLLTFWAAPALLSALQLFTFGTWLPHRHTDQPFADAHHARSSGYGPVLSLLTCFHFGRHHEHHLTPWRPWWRLWRGES</sequence>
<keyword evidence="1" id="KW-1133">Transmembrane helix</keyword>
<feature type="transmembrane region" description="Helical" evidence="1">
    <location>
        <begin position="142"/>
        <end position="161"/>
    </location>
</feature>
<evidence type="ECO:0000313" key="3">
    <source>
        <dbReference type="EMBL" id="BAD99406.1"/>
    </source>
</evidence>
<evidence type="ECO:0000259" key="2">
    <source>
        <dbReference type="Pfam" id="PF00487"/>
    </source>
</evidence>
<dbReference type="Pfam" id="PF00487">
    <property type="entry name" value="FA_desaturase"/>
    <property type="match status" value="1"/>
</dbReference>
<accession>Q4W8B8</accession>
<gene>
    <name evidence="3" type="primary">crtW</name>
</gene>
<feature type="transmembrane region" description="Helical" evidence="1">
    <location>
        <begin position="16"/>
        <end position="35"/>
    </location>
</feature>
<evidence type="ECO:0000256" key="1">
    <source>
        <dbReference type="SAM" id="Phobius"/>
    </source>
</evidence>
<proteinExistence type="predicted"/>
<dbReference type="InterPro" id="IPR005804">
    <property type="entry name" value="FA_desaturase_dom"/>
</dbReference>
<feature type="domain" description="Fatty acid desaturase" evidence="2">
    <location>
        <begin position="47"/>
        <end position="143"/>
    </location>
</feature>
<name>Q4W8B8_9CAUL</name>
<organism evidence="3">
    <name type="scientific">Brevundimonas sp. NBRC 101024</name>
    <dbReference type="NCBI Taxonomy" id="1113698"/>
    <lineage>
        <taxon>Bacteria</taxon>
        <taxon>Pseudomonadati</taxon>
        <taxon>Pseudomonadota</taxon>
        <taxon>Alphaproteobacteria</taxon>
        <taxon>Caulobacterales</taxon>
        <taxon>Caulobacteraceae</taxon>
        <taxon>Brevundimonas</taxon>
    </lineage>
</organism>
<reference evidence="3" key="1">
    <citation type="journal article" date="2005" name="Appl. Environ. Microbiol.">
        <title>Elucidation of a Carotenoid Biosynthesis Gene Cluster Encoding a Novel Enzyme, 2,2'-beta-Hydroxylase, from Brevundimonas sp. Strain SD212 and Combinatorial Biosynthesis of New or Rare Xanthophylls.</title>
        <authorList>
            <person name="Nishida Y."/>
            <person name="Adachi K."/>
            <person name="Kasai H."/>
            <person name="Shizuri Y."/>
            <person name="Shindo K."/>
            <person name="Sawabe A."/>
            <person name="Komemushi S."/>
            <person name="Miki W."/>
            <person name="Misawa N."/>
        </authorList>
    </citation>
    <scope>NUCLEOTIDE SEQUENCE</scope>
    <source>
        <strain evidence="3">SD212</strain>
    </source>
</reference>
<keyword evidence="1" id="KW-0472">Membrane</keyword>
<protein>
    <submittedName>
        <fullName evidence="3">Beta-carotene ketolase</fullName>
    </submittedName>
</protein>
<keyword evidence="1" id="KW-0812">Transmembrane</keyword>
<feature type="transmembrane region" description="Helical" evidence="1">
    <location>
        <begin position="168"/>
        <end position="190"/>
    </location>
</feature>
<feature type="transmembrane region" description="Helical" evidence="1">
    <location>
        <begin position="47"/>
        <end position="68"/>
    </location>
</feature>